<evidence type="ECO:0000313" key="1">
    <source>
        <dbReference type="EMBL" id="MFE3872359.1"/>
    </source>
</evidence>
<organism evidence="1 2">
    <name type="scientific">Flavobacterium zhoui</name>
    <dbReference type="NCBI Taxonomy" id="3230414"/>
    <lineage>
        <taxon>Bacteria</taxon>
        <taxon>Pseudomonadati</taxon>
        <taxon>Bacteroidota</taxon>
        <taxon>Flavobacteriia</taxon>
        <taxon>Flavobacteriales</taxon>
        <taxon>Flavobacteriaceae</taxon>
        <taxon>Flavobacterium</taxon>
    </lineage>
</organism>
<comment type="caution">
    <text evidence="1">The sequence shown here is derived from an EMBL/GenBank/DDBJ whole genome shotgun (WGS) entry which is preliminary data.</text>
</comment>
<gene>
    <name evidence="1" type="ORF">ACFX5F_14115</name>
</gene>
<dbReference type="InterPro" id="IPR038314">
    <property type="entry name" value="T6SS_sf"/>
</dbReference>
<protein>
    <recommendedName>
        <fullName evidence="3">Lipoprotein</fullName>
    </recommendedName>
</protein>
<accession>A0ABW6I834</accession>
<proteinExistence type="predicted"/>
<dbReference type="Proteomes" id="UP001600107">
    <property type="component" value="Unassembled WGS sequence"/>
</dbReference>
<dbReference type="PROSITE" id="PS51257">
    <property type="entry name" value="PROKAR_LIPOPROTEIN"/>
    <property type="match status" value="1"/>
</dbReference>
<sequence>MKSAKNTVILTICLLVLSCNTYKRDPFYFRSDSKYKDESFWIDNFKDEVFYACLKEGYKNDSIFKLMGKKDLFNASEVFDFSEMDSARVLGRKIIKKMPPPFIHIDDKDITGMNFISAACLHYYASRELDSIAKEAYKKHAKMAKENNKF</sequence>
<evidence type="ECO:0008006" key="3">
    <source>
        <dbReference type="Google" id="ProtNLM"/>
    </source>
</evidence>
<reference evidence="1 2" key="1">
    <citation type="submission" date="2024-06" db="EMBL/GenBank/DDBJ databases">
        <title>Flavobacterium spp. isolated from glacier.</title>
        <authorList>
            <person name="Han D."/>
        </authorList>
    </citation>
    <scope>NUCLEOTIDE SEQUENCE [LARGE SCALE GENOMIC DNA]</scope>
    <source>
        <strain evidence="1 2">ZS1P70</strain>
    </source>
</reference>
<dbReference type="RefSeq" id="WP_379852657.1">
    <property type="nucleotide sequence ID" value="NZ_JBHZPY010000013.1"/>
</dbReference>
<evidence type="ECO:0000313" key="2">
    <source>
        <dbReference type="Proteomes" id="UP001600107"/>
    </source>
</evidence>
<dbReference type="Gene3D" id="1.20.120.1620">
    <property type="match status" value="1"/>
</dbReference>
<keyword evidence="2" id="KW-1185">Reference proteome</keyword>
<dbReference type="EMBL" id="JBHZPY010000013">
    <property type="protein sequence ID" value="MFE3872359.1"/>
    <property type="molecule type" value="Genomic_DNA"/>
</dbReference>
<name>A0ABW6I834_9FLAO</name>